<gene>
    <name evidence="4" type="ORF">BDN70DRAFT_841781</name>
</gene>
<sequence>MSQSKIYLVAGATRGIGLALVEEIASKDPFAFIYAGARTPTGLGAAKLQEISRKYPGRIEIVKYVAGDKEENEATAKIIREKHGRLDVVIANAGISNSAGQIHEIAVNQFTDHFSINVVGPIVLFQAVRELLKASSHPRFIPISSAVGSIELISTIPIDGGAYGASKAALNWITRKIHFENDWLVAFSLCPGSVNTDMANNVIAIDKSGNAGVIKAHWREPNVAAGILVDIIVASTREKDGGVFNNVEGTKYP</sequence>
<keyword evidence="2" id="KW-0521">NADP</keyword>
<dbReference type="SUPFAM" id="SSF51735">
    <property type="entry name" value="NAD(P)-binding Rossmann-fold domains"/>
    <property type="match status" value="1"/>
</dbReference>
<accession>A0A9P5YVR5</accession>
<evidence type="ECO:0000256" key="3">
    <source>
        <dbReference type="ARBA" id="ARBA00023002"/>
    </source>
</evidence>
<name>A0A9P5YVR5_9AGAR</name>
<evidence type="ECO:0000313" key="5">
    <source>
        <dbReference type="Proteomes" id="UP000807469"/>
    </source>
</evidence>
<dbReference type="Gene3D" id="3.40.50.720">
    <property type="entry name" value="NAD(P)-binding Rossmann-like Domain"/>
    <property type="match status" value="1"/>
</dbReference>
<dbReference type="InterPro" id="IPR051468">
    <property type="entry name" value="Fungal_SecMetab_SDRs"/>
</dbReference>
<keyword evidence="5" id="KW-1185">Reference proteome</keyword>
<dbReference type="OrthoDB" id="9876299at2759"/>
<evidence type="ECO:0000256" key="2">
    <source>
        <dbReference type="ARBA" id="ARBA00022857"/>
    </source>
</evidence>
<dbReference type="PROSITE" id="PS00061">
    <property type="entry name" value="ADH_SHORT"/>
    <property type="match status" value="1"/>
</dbReference>
<dbReference type="Pfam" id="PF00106">
    <property type="entry name" value="adh_short"/>
    <property type="match status" value="1"/>
</dbReference>
<protein>
    <submittedName>
        <fullName evidence="4">NAD(P)-binding protein</fullName>
    </submittedName>
</protein>
<reference evidence="4" key="1">
    <citation type="submission" date="2020-11" db="EMBL/GenBank/DDBJ databases">
        <authorList>
            <consortium name="DOE Joint Genome Institute"/>
            <person name="Ahrendt S."/>
            <person name="Riley R."/>
            <person name="Andreopoulos W."/>
            <person name="Labutti K."/>
            <person name="Pangilinan J."/>
            <person name="Ruiz-Duenas F.J."/>
            <person name="Barrasa J.M."/>
            <person name="Sanchez-Garcia M."/>
            <person name="Camarero S."/>
            <person name="Miyauchi S."/>
            <person name="Serrano A."/>
            <person name="Linde D."/>
            <person name="Babiker R."/>
            <person name="Drula E."/>
            <person name="Ayuso-Fernandez I."/>
            <person name="Pacheco R."/>
            <person name="Padilla G."/>
            <person name="Ferreira P."/>
            <person name="Barriuso J."/>
            <person name="Kellner H."/>
            <person name="Castanera R."/>
            <person name="Alfaro M."/>
            <person name="Ramirez L."/>
            <person name="Pisabarro A.G."/>
            <person name="Kuo A."/>
            <person name="Tritt A."/>
            <person name="Lipzen A."/>
            <person name="He G."/>
            <person name="Yan M."/>
            <person name="Ng V."/>
            <person name="Cullen D."/>
            <person name="Martin F."/>
            <person name="Rosso M.-N."/>
            <person name="Henrissat B."/>
            <person name="Hibbett D."/>
            <person name="Martinez A.T."/>
            <person name="Grigoriev I.V."/>
        </authorList>
    </citation>
    <scope>NUCLEOTIDE SEQUENCE</scope>
    <source>
        <strain evidence="4">CIRM-BRFM 674</strain>
    </source>
</reference>
<dbReference type="EMBL" id="MU155362">
    <property type="protein sequence ID" value="KAF9474781.1"/>
    <property type="molecule type" value="Genomic_DNA"/>
</dbReference>
<dbReference type="Proteomes" id="UP000807469">
    <property type="component" value="Unassembled WGS sequence"/>
</dbReference>
<proteinExistence type="inferred from homology"/>
<dbReference type="AlphaFoldDB" id="A0A9P5YVR5"/>
<dbReference type="PRINTS" id="PR00081">
    <property type="entry name" value="GDHRDH"/>
</dbReference>
<dbReference type="InterPro" id="IPR002347">
    <property type="entry name" value="SDR_fam"/>
</dbReference>
<dbReference type="InterPro" id="IPR020904">
    <property type="entry name" value="Sc_DH/Rdtase_CS"/>
</dbReference>
<dbReference type="PANTHER" id="PTHR43544:SF7">
    <property type="entry name" value="NADB-LER2"/>
    <property type="match status" value="1"/>
</dbReference>
<dbReference type="GO" id="GO:0016491">
    <property type="term" value="F:oxidoreductase activity"/>
    <property type="evidence" value="ECO:0007669"/>
    <property type="project" value="UniProtKB-KW"/>
</dbReference>
<feature type="non-terminal residue" evidence="4">
    <location>
        <position position="253"/>
    </location>
</feature>
<dbReference type="InterPro" id="IPR036291">
    <property type="entry name" value="NAD(P)-bd_dom_sf"/>
</dbReference>
<evidence type="ECO:0000256" key="1">
    <source>
        <dbReference type="ARBA" id="ARBA00006484"/>
    </source>
</evidence>
<organism evidence="4 5">
    <name type="scientific">Pholiota conissans</name>
    <dbReference type="NCBI Taxonomy" id="109636"/>
    <lineage>
        <taxon>Eukaryota</taxon>
        <taxon>Fungi</taxon>
        <taxon>Dikarya</taxon>
        <taxon>Basidiomycota</taxon>
        <taxon>Agaricomycotina</taxon>
        <taxon>Agaricomycetes</taxon>
        <taxon>Agaricomycetidae</taxon>
        <taxon>Agaricales</taxon>
        <taxon>Agaricineae</taxon>
        <taxon>Strophariaceae</taxon>
        <taxon>Pholiota</taxon>
    </lineage>
</organism>
<comment type="similarity">
    <text evidence="1">Belongs to the short-chain dehydrogenases/reductases (SDR) family.</text>
</comment>
<dbReference type="GO" id="GO:0005737">
    <property type="term" value="C:cytoplasm"/>
    <property type="evidence" value="ECO:0007669"/>
    <property type="project" value="TreeGrafter"/>
</dbReference>
<evidence type="ECO:0000313" key="4">
    <source>
        <dbReference type="EMBL" id="KAF9474781.1"/>
    </source>
</evidence>
<comment type="caution">
    <text evidence="4">The sequence shown here is derived from an EMBL/GenBank/DDBJ whole genome shotgun (WGS) entry which is preliminary data.</text>
</comment>
<dbReference type="PANTHER" id="PTHR43544">
    <property type="entry name" value="SHORT-CHAIN DEHYDROGENASE/REDUCTASE"/>
    <property type="match status" value="1"/>
</dbReference>
<keyword evidence="3" id="KW-0560">Oxidoreductase</keyword>